<dbReference type="Pfam" id="PF01171">
    <property type="entry name" value="ATP_bind_3"/>
    <property type="match status" value="1"/>
</dbReference>
<dbReference type="SUPFAM" id="SSF52402">
    <property type="entry name" value="Adenine nucleotide alpha hydrolases-like"/>
    <property type="match status" value="1"/>
</dbReference>
<protein>
    <submittedName>
        <fullName evidence="3">tRNA 2-thiocytidine biosynthesis protein TtcA</fullName>
    </submittedName>
</protein>
<dbReference type="STRING" id="159291.SAMN05920897_101212"/>
<keyword evidence="4" id="KW-1185">Reference proteome</keyword>
<reference evidence="3 4" key="1">
    <citation type="submission" date="2017-01" db="EMBL/GenBank/DDBJ databases">
        <authorList>
            <person name="Mah S.A."/>
            <person name="Swanson W.J."/>
            <person name="Moy G.W."/>
            <person name="Vacquier V.D."/>
        </authorList>
    </citation>
    <scope>NUCLEOTIDE SEQUENCE [LARGE SCALE GENOMIC DNA]</scope>
    <source>
        <strain evidence="3 4">ASpG1</strain>
    </source>
</reference>
<evidence type="ECO:0000313" key="4">
    <source>
        <dbReference type="Proteomes" id="UP000186400"/>
    </source>
</evidence>
<evidence type="ECO:0000313" key="3">
    <source>
        <dbReference type="EMBL" id="SIP90390.1"/>
    </source>
</evidence>
<feature type="domain" description="tRNA(Ile)-lysidine/2-thiocytidine synthase N-terminal" evidence="2">
    <location>
        <begin position="46"/>
        <end position="209"/>
    </location>
</feature>
<gene>
    <name evidence="3" type="ORF">SAMN05920897_101212</name>
</gene>
<dbReference type="PANTHER" id="PTHR43686">
    <property type="entry name" value="SULFURTRANSFERASE-RELATED"/>
    <property type="match status" value="1"/>
</dbReference>
<dbReference type="Proteomes" id="UP000186400">
    <property type="component" value="Unassembled WGS sequence"/>
</dbReference>
<dbReference type="GO" id="GO:0016740">
    <property type="term" value="F:transferase activity"/>
    <property type="evidence" value="ECO:0007669"/>
    <property type="project" value="UniProtKB-KW"/>
</dbReference>
<evidence type="ECO:0000256" key="1">
    <source>
        <dbReference type="ARBA" id="ARBA00022679"/>
    </source>
</evidence>
<dbReference type="PIRSF" id="PIRSF004976">
    <property type="entry name" value="ATPase_YdaO"/>
    <property type="match status" value="1"/>
</dbReference>
<dbReference type="EMBL" id="FTMS01000001">
    <property type="protein sequence ID" value="SIP90390.1"/>
    <property type="molecule type" value="Genomic_DNA"/>
</dbReference>
<keyword evidence="1" id="KW-0808">Transferase</keyword>
<dbReference type="PANTHER" id="PTHR43686:SF1">
    <property type="entry name" value="AMINOTRAN_5 DOMAIN-CONTAINING PROTEIN"/>
    <property type="match status" value="1"/>
</dbReference>
<dbReference type="AlphaFoldDB" id="A0A1N6NE84"/>
<dbReference type="Gene3D" id="3.40.50.620">
    <property type="entry name" value="HUPs"/>
    <property type="match status" value="1"/>
</dbReference>
<accession>A0A1N6NE84</accession>
<sequence>MTGEDQGFAEITRYLHQQPPPVIMRFLRSAGKGINRHGMIGQGDRVLLSVSGGKDSLALALALRLRLRFIPITYRLEAVLVDWREHPHSRESLEALHRYFSALEIPFTVLTAEMRPDSFGGRFDCYRCGRNRRRILFDYVRSWPERPLIATGHHLDDIVQTTLMNLFFRGSFSTMMPVQPFFSGGLSVIRPLCEVREELIQTVSETLDLPVASIDCPFHRTNVRARIRPLIEEMARINPQVRENINRAHTNIDHEYLPEL</sequence>
<proteinExistence type="predicted"/>
<dbReference type="GO" id="GO:0008033">
    <property type="term" value="P:tRNA processing"/>
    <property type="evidence" value="ECO:0007669"/>
    <property type="project" value="InterPro"/>
</dbReference>
<organism evidence="3 4">
    <name type="scientific">Alkalispirochaeta americana</name>
    <dbReference type="NCBI Taxonomy" id="159291"/>
    <lineage>
        <taxon>Bacteria</taxon>
        <taxon>Pseudomonadati</taxon>
        <taxon>Spirochaetota</taxon>
        <taxon>Spirochaetia</taxon>
        <taxon>Spirochaetales</taxon>
        <taxon>Spirochaetaceae</taxon>
        <taxon>Alkalispirochaeta</taxon>
    </lineage>
</organism>
<evidence type="ECO:0000259" key="2">
    <source>
        <dbReference type="Pfam" id="PF01171"/>
    </source>
</evidence>
<name>A0A1N6NE84_9SPIO</name>
<dbReference type="InterPro" id="IPR011063">
    <property type="entry name" value="TilS/TtcA_N"/>
</dbReference>
<dbReference type="RefSeq" id="WP_234968996.1">
    <property type="nucleotide sequence ID" value="NZ_FTMS01000001.1"/>
</dbReference>
<dbReference type="InterPro" id="IPR014729">
    <property type="entry name" value="Rossmann-like_a/b/a_fold"/>
</dbReference>
<dbReference type="InterPro" id="IPR035107">
    <property type="entry name" value="tRNA_thiolation_TtcA_Ctu1"/>
</dbReference>